<dbReference type="Proteomes" id="UP000570851">
    <property type="component" value="Unassembled WGS sequence"/>
</dbReference>
<protein>
    <submittedName>
        <fullName evidence="1">Uncharacterized protein</fullName>
    </submittedName>
</protein>
<accession>A0ABR6SC25</accession>
<sequence>MKHSQFYISSCFLMPGFTTFATNDVLDVSTDDPYEERATEFRDKLRLGRFAERQVVFKLNEAAKQHSERVWLPPFSQHGYNPTKSRDVFATKNGCTYAIEVKTNDKLLRPYTATLVDNCDDYKAKCKTAKSFGYIPLCTVVVGSQADSGEYPMVVIPDSTIDKWEVFSTKHRRNYLAYRSHLSCWKTFTQLQEWLYPTHETEFGR</sequence>
<dbReference type="EMBL" id="JACKZP010000073">
    <property type="protein sequence ID" value="MBC1303731.1"/>
    <property type="molecule type" value="Genomic_DNA"/>
</dbReference>
<name>A0ABR6SC25_ANAVA</name>
<dbReference type="GeneID" id="58725861"/>
<organism evidence="1 2">
    <name type="scientific">Trichormus variabilis N2B</name>
    <dbReference type="NCBI Taxonomy" id="2681315"/>
    <lineage>
        <taxon>Bacteria</taxon>
        <taxon>Bacillati</taxon>
        <taxon>Cyanobacteriota</taxon>
        <taxon>Cyanophyceae</taxon>
        <taxon>Nostocales</taxon>
        <taxon>Nostocaceae</taxon>
        <taxon>Trichormus</taxon>
    </lineage>
</organism>
<gene>
    <name evidence="1" type="ORF">GNE12_17635</name>
</gene>
<dbReference type="InterPro" id="IPR011856">
    <property type="entry name" value="tRNA_endonuc-like_dom_sf"/>
</dbReference>
<dbReference type="Gene3D" id="3.40.1350.10">
    <property type="match status" value="1"/>
</dbReference>
<proteinExistence type="predicted"/>
<dbReference type="RefSeq" id="WP_011319832.1">
    <property type="nucleotide sequence ID" value="NZ_JACKZP010000073.1"/>
</dbReference>
<comment type="caution">
    <text evidence="1">The sequence shown here is derived from an EMBL/GenBank/DDBJ whole genome shotgun (WGS) entry which is preliminary data.</text>
</comment>
<reference evidence="1 2" key="1">
    <citation type="submission" date="2019-11" db="EMBL/GenBank/DDBJ databases">
        <title>Comparison of genomes from free-living endosymbiotic cyanobacteria isolated from Azolla.</title>
        <authorList>
            <person name="Thiel T."/>
            <person name="Pratte B."/>
        </authorList>
    </citation>
    <scope>NUCLEOTIDE SEQUENCE [LARGE SCALE GENOMIC DNA]</scope>
    <source>
        <strain evidence="1 2">N2B</strain>
    </source>
</reference>
<keyword evidence="2" id="KW-1185">Reference proteome</keyword>
<evidence type="ECO:0000313" key="1">
    <source>
        <dbReference type="EMBL" id="MBC1303731.1"/>
    </source>
</evidence>
<evidence type="ECO:0000313" key="2">
    <source>
        <dbReference type="Proteomes" id="UP000570851"/>
    </source>
</evidence>